<keyword evidence="2 5" id="KW-0489">Methyltransferase</keyword>
<reference evidence="5" key="1">
    <citation type="journal article" date="2013" name="PLoS ONE">
        <title>Metagenomic insights into the carbohydrate-active enzymes carried by the microorganisms adhering to solid digesta in the rumen of cows.</title>
        <authorList>
            <person name="Wang L."/>
            <person name="Hatem A."/>
            <person name="Catalyurek U.V."/>
            <person name="Morrison M."/>
            <person name="Yu Z."/>
        </authorList>
    </citation>
    <scope>NUCLEOTIDE SEQUENCE</scope>
</reference>
<dbReference type="InterPro" id="IPR038601">
    <property type="entry name" value="MttB-like_sf"/>
</dbReference>
<dbReference type="Pfam" id="PF06253">
    <property type="entry name" value="MTTB"/>
    <property type="match status" value="1"/>
</dbReference>
<keyword evidence="3 4" id="KW-0808">Transferase</keyword>
<accession>W0FKJ2</accession>
<dbReference type="GO" id="GO:0032259">
    <property type="term" value="P:methylation"/>
    <property type="evidence" value="ECO:0007669"/>
    <property type="project" value="UniProtKB-KW"/>
</dbReference>
<dbReference type="InterPro" id="IPR010426">
    <property type="entry name" value="MTTB_MeTrfase"/>
</dbReference>
<protein>
    <recommendedName>
        <fullName evidence="4">Methyltransferase</fullName>
        <ecNumber evidence="4">2.1.1.-</ecNumber>
    </recommendedName>
</protein>
<dbReference type="AlphaFoldDB" id="W0FKJ2"/>
<evidence type="ECO:0000256" key="4">
    <source>
        <dbReference type="PIRNR" id="PIRNR037567"/>
    </source>
</evidence>
<dbReference type="GO" id="GO:0008168">
    <property type="term" value="F:methyltransferase activity"/>
    <property type="evidence" value="ECO:0007669"/>
    <property type="project" value="UniProtKB-KW"/>
</dbReference>
<evidence type="ECO:0000256" key="3">
    <source>
        <dbReference type="ARBA" id="ARBA00022679"/>
    </source>
</evidence>
<evidence type="ECO:0000313" key="5">
    <source>
        <dbReference type="EMBL" id="AHF23969.1"/>
    </source>
</evidence>
<evidence type="ECO:0000256" key="1">
    <source>
        <dbReference type="ARBA" id="ARBA00007137"/>
    </source>
</evidence>
<sequence>MSRIPTQSVLTDNQVDRINEEVMKILTEVGVNFEYQPAVDVLKAHGCKVEGSRVFFDRKFVEDRIAEAPSEFTLKARNEKKSTWCGDGSFILTPSYGPPFVYTIDGARRGTNSEDYCNVIKLCHMSQNINHTGHNVVEMCDYPDEIRHLKMIEAHIKYSDKPFMGATHGTVCAMDTIEMCKIVYGLDDEGIKNTPILNSLINSITPLIYDERMASAMMAYAEYGQSNMISALVMSGSTGPVTMVETLALQLAENLAGLCLAQCVRPGSPVIIGSTSGPADMTSMALSIGNSEVALYTAATAQMGRFYQVPTRGGGGLNDAILTDAQAGMESMLTLMAPAISGTAFILHAAGIMHFYNAFSYEKFIMDDEVAGLCNKFIQGYNFDEERFVFDDVEEVGPGGHFLYQESTMDFVEELRRPIVNNRKDYEGWDAAGHKALDQVCYDRWTKQLEEYERPALDEAVEKELNDFIVRRCGELGFDAPALYA</sequence>
<dbReference type="GO" id="GO:0015948">
    <property type="term" value="P:methanogenesis"/>
    <property type="evidence" value="ECO:0007669"/>
    <property type="project" value="UniProtKB-UniRule"/>
</dbReference>
<dbReference type="EC" id="2.1.1.-" evidence="4"/>
<evidence type="ECO:0000256" key="2">
    <source>
        <dbReference type="ARBA" id="ARBA00022603"/>
    </source>
</evidence>
<dbReference type="EMBL" id="KC246780">
    <property type="protein sequence ID" value="AHF23969.1"/>
    <property type="molecule type" value="Genomic_DNA"/>
</dbReference>
<comment type="similarity">
    <text evidence="1 4">Belongs to the trimethylamine methyltransferase family.</text>
</comment>
<name>W0FKJ2_9BACT</name>
<proteinExistence type="inferred from homology"/>
<dbReference type="Gene3D" id="3.20.20.480">
    <property type="entry name" value="Trimethylamine methyltransferase-like"/>
    <property type="match status" value="1"/>
</dbReference>
<organism evidence="5">
    <name type="scientific">uncultured bacterium Contig19</name>
    <dbReference type="NCBI Taxonomy" id="1393523"/>
    <lineage>
        <taxon>Bacteria</taxon>
        <taxon>environmental samples</taxon>
    </lineage>
</organism>
<dbReference type="PIRSF" id="PIRSF037567">
    <property type="entry name" value="MTTB_MeTrfase"/>
    <property type="match status" value="1"/>
</dbReference>